<dbReference type="GO" id="GO:0046872">
    <property type="term" value="F:metal ion binding"/>
    <property type="evidence" value="ECO:0007669"/>
    <property type="project" value="UniProtKB-KW"/>
</dbReference>
<evidence type="ECO:0000313" key="8">
    <source>
        <dbReference type="EMBL" id="KAK9878884.1"/>
    </source>
</evidence>
<keyword evidence="3 7" id="KW-0812">Transmembrane</keyword>
<dbReference type="InterPro" id="IPR004254">
    <property type="entry name" value="AdipoR/HlyIII-related"/>
</dbReference>
<feature type="transmembrane region" description="Helical" evidence="7">
    <location>
        <begin position="290"/>
        <end position="310"/>
    </location>
</feature>
<evidence type="ECO:0000256" key="5">
    <source>
        <dbReference type="ARBA" id="ARBA00023136"/>
    </source>
</evidence>
<evidence type="ECO:0000256" key="3">
    <source>
        <dbReference type="ARBA" id="ARBA00022692"/>
    </source>
</evidence>
<feature type="transmembrane region" description="Helical" evidence="7">
    <location>
        <begin position="196"/>
        <end position="221"/>
    </location>
</feature>
<evidence type="ECO:0000256" key="4">
    <source>
        <dbReference type="ARBA" id="ARBA00022989"/>
    </source>
</evidence>
<gene>
    <name evidence="8" type="ORF">WA026_003713</name>
</gene>
<feature type="binding site" evidence="6">
    <location>
        <position position="332"/>
    </location>
    <ligand>
        <name>Zn(2+)</name>
        <dbReference type="ChEBI" id="CHEBI:29105"/>
    </ligand>
</feature>
<feature type="transmembrane region" description="Helical" evidence="7">
    <location>
        <begin position="227"/>
        <end position="247"/>
    </location>
</feature>
<evidence type="ECO:0000256" key="6">
    <source>
        <dbReference type="PIRSR" id="PIRSR604254-1"/>
    </source>
</evidence>
<keyword evidence="9" id="KW-1185">Reference proteome</keyword>
<dbReference type="GO" id="GO:0038023">
    <property type="term" value="F:signaling receptor activity"/>
    <property type="evidence" value="ECO:0007669"/>
    <property type="project" value="TreeGrafter"/>
</dbReference>
<reference evidence="8 9" key="1">
    <citation type="submission" date="2023-03" db="EMBL/GenBank/DDBJ databases">
        <title>Genome insight into feeding habits of ladybird beetles.</title>
        <authorList>
            <person name="Li H.-S."/>
            <person name="Huang Y.-H."/>
            <person name="Pang H."/>
        </authorList>
    </citation>
    <scope>NUCLEOTIDE SEQUENCE [LARGE SCALE GENOMIC DNA]</scope>
    <source>
        <strain evidence="8">SYSU_2023b</strain>
        <tissue evidence="8">Whole body</tissue>
    </source>
</reference>
<name>A0AAW1U7D4_9CUCU</name>
<comment type="similarity">
    <text evidence="2">Belongs to the ADIPOR family.</text>
</comment>
<comment type="caution">
    <text evidence="8">The sequence shown here is derived from an EMBL/GenBank/DDBJ whole genome shotgun (WGS) entry which is preliminary data.</text>
</comment>
<dbReference type="AlphaFoldDB" id="A0AAW1U7D4"/>
<feature type="transmembrane region" description="Helical" evidence="7">
    <location>
        <begin position="259"/>
        <end position="278"/>
    </location>
</feature>
<keyword evidence="5 7" id="KW-0472">Membrane</keyword>
<keyword evidence="6" id="KW-0862">Zinc</keyword>
<feature type="binding site" evidence="6">
    <location>
        <position position="328"/>
    </location>
    <ligand>
        <name>Zn(2+)</name>
        <dbReference type="ChEBI" id="CHEBI:29105"/>
    </ligand>
</feature>
<dbReference type="PANTHER" id="PTHR20855">
    <property type="entry name" value="ADIPOR/PROGESTIN RECEPTOR-RELATED"/>
    <property type="match status" value="1"/>
</dbReference>
<protein>
    <recommendedName>
        <fullName evidence="10">Progestin and adipoQ receptor family member 3</fullName>
    </recommendedName>
</protein>
<sequence length="365" mass="42555">MNEMDNNISGMTETVLEETSQVETVIEETKNDKDKCNNFDCDEDHEEEKEFSYSEHMTTFAEEVMEYFHSTIKSNKCLDYDKRYAKAKELMSFKDAPPFLQHNPFILTGYRGILNTAYCIQSMFWWTNESINIWSHLFGLMLFTGLVINDLLFLKVEASIADKFMVASVLVCFQFCMFLSAIYHTFNCRSARDCDLFLSFDLFGIALSLLAIYTSGIYYAFWCNSDLQNFYISTVTVIFALAMVLQLPQLNIDAYVKMLVFVGWAAYGVVPTFHWTIVMGGFENPIVSLLLPRVLGMYCITGIAFFIYITKIPERFYKGRFDFIGHSHQWWHTFVVLALYYWHNTGMIYVEYRLNHACANHMRLP</sequence>
<comment type="subcellular location">
    <subcellularLocation>
        <location evidence="1">Membrane</location>
        <topology evidence="1">Multi-pass membrane protein</topology>
    </subcellularLocation>
</comment>
<dbReference type="Pfam" id="PF03006">
    <property type="entry name" value="HlyIII"/>
    <property type="match status" value="1"/>
</dbReference>
<proteinExistence type="inferred from homology"/>
<dbReference type="Proteomes" id="UP001431783">
    <property type="component" value="Unassembled WGS sequence"/>
</dbReference>
<feature type="binding site" evidence="6">
    <location>
        <position position="184"/>
    </location>
    <ligand>
        <name>Zn(2+)</name>
        <dbReference type="ChEBI" id="CHEBI:29105"/>
    </ligand>
</feature>
<evidence type="ECO:0000256" key="2">
    <source>
        <dbReference type="ARBA" id="ARBA00007018"/>
    </source>
</evidence>
<evidence type="ECO:0000256" key="1">
    <source>
        <dbReference type="ARBA" id="ARBA00004141"/>
    </source>
</evidence>
<organism evidence="8 9">
    <name type="scientific">Henosepilachna vigintioctopunctata</name>
    <dbReference type="NCBI Taxonomy" id="420089"/>
    <lineage>
        <taxon>Eukaryota</taxon>
        <taxon>Metazoa</taxon>
        <taxon>Ecdysozoa</taxon>
        <taxon>Arthropoda</taxon>
        <taxon>Hexapoda</taxon>
        <taxon>Insecta</taxon>
        <taxon>Pterygota</taxon>
        <taxon>Neoptera</taxon>
        <taxon>Endopterygota</taxon>
        <taxon>Coleoptera</taxon>
        <taxon>Polyphaga</taxon>
        <taxon>Cucujiformia</taxon>
        <taxon>Coccinelloidea</taxon>
        <taxon>Coccinellidae</taxon>
        <taxon>Epilachninae</taxon>
        <taxon>Epilachnini</taxon>
        <taxon>Henosepilachna</taxon>
    </lineage>
</organism>
<evidence type="ECO:0000313" key="9">
    <source>
        <dbReference type="Proteomes" id="UP001431783"/>
    </source>
</evidence>
<dbReference type="PANTHER" id="PTHR20855:SF15">
    <property type="entry name" value="PROGESTIN AND ADIPOQ RECEPTOR FAMILY MEMBER 3"/>
    <property type="match status" value="1"/>
</dbReference>
<accession>A0AAW1U7D4</accession>
<feature type="transmembrane region" description="Helical" evidence="7">
    <location>
        <begin position="164"/>
        <end position="184"/>
    </location>
</feature>
<evidence type="ECO:0000256" key="7">
    <source>
        <dbReference type="SAM" id="Phobius"/>
    </source>
</evidence>
<dbReference type="EMBL" id="JARQZJ010000061">
    <property type="protein sequence ID" value="KAK9878884.1"/>
    <property type="molecule type" value="Genomic_DNA"/>
</dbReference>
<evidence type="ECO:0008006" key="10">
    <source>
        <dbReference type="Google" id="ProtNLM"/>
    </source>
</evidence>
<keyword evidence="4 7" id="KW-1133">Transmembrane helix</keyword>
<dbReference type="GO" id="GO:0016020">
    <property type="term" value="C:membrane"/>
    <property type="evidence" value="ECO:0007669"/>
    <property type="project" value="UniProtKB-SubCell"/>
</dbReference>
<feature type="transmembrane region" description="Helical" evidence="7">
    <location>
        <begin position="133"/>
        <end position="152"/>
    </location>
</feature>
<keyword evidence="6" id="KW-0479">Metal-binding</keyword>